<feature type="compositionally biased region" description="Polar residues" evidence="1">
    <location>
        <begin position="1"/>
        <end position="11"/>
    </location>
</feature>
<feature type="region of interest" description="Disordered" evidence="1">
    <location>
        <begin position="310"/>
        <end position="334"/>
    </location>
</feature>
<dbReference type="AlphaFoldDB" id="A0A7W0DQX4"/>
<reference evidence="2 3" key="1">
    <citation type="submission" date="2020-07" db="EMBL/GenBank/DDBJ databases">
        <title>Streptomyces isolated from Indian soil.</title>
        <authorList>
            <person name="Mandal S."/>
            <person name="Maiti P.K."/>
        </authorList>
    </citation>
    <scope>NUCLEOTIDE SEQUENCE [LARGE SCALE GENOMIC DNA]</scope>
    <source>
        <strain evidence="2 3">PSKA28</strain>
    </source>
</reference>
<evidence type="ECO:0000313" key="3">
    <source>
        <dbReference type="Proteomes" id="UP000545761"/>
    </source>
</evidence>
<feature type="compositionally biased region" description="Low complexity" evidence="1">
    <location>
        <begin position="173"/>
        <end position="198"/>
    </location>
</feature>
<organism evidence="2 3">
    <name type="scientific">Streptomyces himalayensis subsp. himalayensis</name>
    <dbReference type="NCBI Taxonomy" id="2756131"/>
    <lineage>
        <taxon>Bacteria</taxon>
        <taxon>Bacillati</taxon>
        <taxon>Actinomycetota</taxon>
        <taxon>Actinomycetes</taxon>
        <taxon>Kitasatosporales</taxon>
        <taxon>Streptomycetaceae</taxon>
        <taxon>Streptomyces</taxon>
        <taxon>Streptomyces himalayensis</taxon>
    </lineage>
</organism>
<dbReference type="EMBL" id="JACEHE010000020">
    <property type="protein sequence ID" value="MBA2949612.1"/>
    <property type="molecule type" value="Genomic_DNA"/>
</dbReference>
<dbReference type="SUPFAM" id="SSF46785">
    <property type="entry name" value="Winged helix' DNA-binding domain"/>
    <property type="match status" value="1"/>
</dbReference>
<name>A0A7W0DQX4_9ACTN</name>
<dbReference type="RefSeq" id="WP_181660543.1">
    <property type="nucleotide sequence ID" value="NZ_JACEHE010000020.1"/>
</dbReference>
<protein>
    <recommendedName>
        <fullName evidence="4">Helix-turn-helix domain-containing protein</fullName>
    </recommendedName>
</protein>
<evidence type="ECO:0008006" key="4">
    <source>
        <dbReference type="Google" id="ProtNLM"/>
    </source>
</evidence>
<sequence>MDVTPVSSSAGTGRPPYGAVASLPSPPRTPRADGSAAMSGYGAGIRRGVMAADRFTQIRNDLFRDPKISFRAKGIFGLISTHRDGWRVSVTELARLGPDGKEAVTTALKELEQHGYLFRERERRSDGTLGAAAYFITDMPERPDGDGTPAPPPSRPPARQNRWSQPESEKPAQAEPAQADPPTKNTKPKKTTNQNTNPVRPSAPSTRTREHEDAARTNPGTGQSAPENTPREEPSAGVRLLLSIGARHPELLLTGAALRDQGRIVTVMLDAGWSPEQLHHVIAGRPLPSRIRTSVDAIVAARLRAAQSYPPPAACADDADPPQPPPTPDPSRAACDGRTVIEAVTYRALAECAGCGRPGCAPGEDLCPACLDWPWCRSCTGPTPRRAHPGGDGRCATCATALRPLEGSTQ</sequence>
<accession>A0A7W0DQX4</accession>
<comment type="caution">
    <text evidence="2">The sequence shown here is derived from an EMBL/GenBank/DDBJ whole genome shotgun (WGS) entry which is preliminary data.</text>
</comment>
<evidence type="ECO:0000256" key="1">
    <source>
        <dbReference type="SAM" id="MobiDB-lite"/>
    </source>
</evidence>
<feature type="region of interest" description="Disordered" evidence="1">
    <location>
        <begin position="1"/>
        <end position="37"/>
    </location>
</feature>
<evidence type="ECO:0000313" key="2">
    <source>
        <dbReference type="EMBL" id="MBA2949612.1"/>
    </source>
</evidence>
<feature type="region of interest" description="Disordered" evidence="1">
    <location>
        <begin position="138"/>
        <end position="235"/>
    </location>
</feature>
<dbReference type="InterPro" id="IPR036390">
    <property type="entry name" value="WH_DNA-bd_sf"/>
</dbReference>
<proteinExistence type="predicted"/>
<feature type="compositionally biased region" description="Polar residues" evidence="1">
    <location>
        <begin position="218"/>
        <end position="227"/>
    </location>
</feature>
<gene>
    <name evidence="2" type="ORF">H1D24_28275</name>
</gene>
<dbReference type="Proteomes" id="UP000545761">
    <property type="component" value="Unassembled WGS sequence"/>
</dbReference>